<evidence type="ECO:0000313" key="3">
    <source>
        <dbReference type="EMBL" id="KAL1650412.1"/>
    </source>
</evidence>
<dbReference type="EMBL" id="JAKEKT020000004">
    <property type="protein sequence ID" value="KAL1650412.1"/>
    <property type="molecule type" value="Genomic_DNA"/>
</dbReference>
<sequence length="386" mass="43436">MDRLEDRMQEAEELTKQAEQALKEGDELDEKLENTKVQLDLLEGIAETRKNNSAKRQKLSWMEERIAELRGSLKIPGSGSAQSNLATDAGSKTQAKRQKLTKVKKPIEGVHKAGSKRASNGHQPESCISRVTTTSDTEPSDDEEYPTSGPLKLEELPVGTSTLAQEQQGMVNESEIGGGDMRQRDFQDSSGKPLREQHGEWSETRASEILGYLIRNPLVQTTLNYFELFMTEKMLEELKATLDQNVDARFGLQELRKTWGGPDVDYFRECAKWNSERRARRTLSWNMHYYSGYIVWKLGGPSPEDQNMDPTTYKEKYKRPLFGYGGESLNASNAVFNTKNLTELYKSFLRTRHSGARPCFAHEAGLLGSQDTCWSCGVTGSVSDLS</sequence>
<feature type="coiled-coil region" evidence="1">
    <location>
        <begin position="1"/>
        <end position="38"/>
    </location>
</feature>
<dbReference type="Proteomes" id="UP001521184">
    <property type="component" value="Unassembled WGS sequence"/>
</dbReference>
<accession>A0ABR3U3Q7</accession>
<evidence type="ECO:0000256" key="1">
    <source>
        <dbReference type="SAM" id="Coils"/>
    </source>
</evidence>
<gene>
    <name evidence="3" type="ORF">SLS58_001230</name>
</gene>
<comment type="caution">
    <text evidence="3">The sequence shown here is derived from an EMBL/GenBank/DDBJ whole genome shotgun (WGS) entry which is preliminary data.</text>
</comment>
<reference evidence="3 4" key="1">
    <citation type="journal article" date="2023" name="Plant Dis.">
        <title>First Report of Diplodia intermedia Causing Canker and Dieback Diseases on Apple Trees in Canada.</title>
        <authorList>
            <person name="Ellouze W."/>
            <person name="Ilyukhin E."/>
            <person name="Sulman M."/>
            <person name="Ali S."/>
        </authorList>
    </citation>
    <scope>NUCLEOTIDE SEQUENCE [LARGE SCALE GENOMIC DNA]</scope>
    <source>
        <strain evidence="3 4">M45-28</strain>
    </source>
</reference>
<evidence type="ECO:0000313" key="4">
    <source>
        <dbReference type="Proteomes" id="UP001521184"/>
    </source>
</evidence>
<protein>
    <submittedName>
        <fullName evidence="3">Uncharacterized protein</fullName>
    </submittedName>
</protein>
<evidence type="ECO:0000256" key="2">
    <source>
        <dbReference type="SAM" id="MobiDB-lite"/>
    </source>
</evidence>
<feature type="region of interest" description="Disordered" evidence="2">
    <location>
        <begin position="172"/>
        <end position="201"/>
    </location>
</feature>
<keyword evidence="4" id="KW-1185">Reference proteome</keyword>
<proteinExistence type="predicted"/>
<feature type="compositionally biased region" description="Basic residues" evidence="2">
    <location>
        <begin position="94"/>
        <end position="104"/>
    </location>
</feature>
<feature type="compositionally biased region" description="Polar residues" evidence="2">
    <location>
        <begin position="79"/>
        <end position="93"/>
    </location>
</feature>
<feature type="region of interest" description="Disordered" evidence="2">
    <location>
        <begin position="71"/>
        <end position="155"/>
    </location>
</feature>
<keyword evidence="1" id="KW-0175">Coiled coil</keyword>
<organism evidence="3 4">
    <name type="scientific">Diplodia intermedia</name>
    <dbReference type="NCBI Taxonomy" id="856260"/>
    <lineage>
        <taxon>Eukaryota</taxon>
        <taxon>Fungi</taxon>
        <taxon>Dikarya</taxon>
        <taxon>Ascomycota</taxon>
        <taxon>Pezizomycotina</taxon>
        <taxon>Dothideomycetes</taxon>
        <taxon>Dothideomycetes incertae sedis</taxon>
        <taxon>Botryosphaeriales</taxon>
        <taxon>Botryosphaeriaceae</taxon>
        <taxon>Diplodia</taxon>
    </lineage>
</organism>
<feature type="compositionally biased region" description="Basic and acidic residues" evidence="2">
    <location>
        <begin position="181"/>
        <end position="201"/>
    </location>
</feature>
<name>A0ABR3U3Q7_9PEZI</name>